<name>A0A3G9G1Y1_9CAUL</name>
<evidence type="ECO:0000259" key="3">
    <source>
        <dbReference type="PROSITE" id="PS51186"/>
    </source>
</evidence>
<dbReference type="SUPFAM" id="SSF55729">
    <property type="entry name" value="Acyl-CoA N-acyltransferases (Nat)"/>
    <property type="match status" value="1"/>
</dbReference>
<dbReference type="Proteomes" id="UP000278756">
    <property type="component" value="Chromosome 1"/>
</dbReference>
<accession>A0A3G9G1Y1</accession>
<evidence type="ECO:0000313" key="5">
    <source>
        <dbReference type="Proteomes" id="UP000278756"/>
    </source>
</evidence>
<dbReference type="EMBL" id="AP018827">
    <property type="protein sequence ID" value="BBF80646.1"/>
    <property type="molecule type" value="Genomic_DNA"/>
</dbReference>
<protein>
    <submittedName>
        <fullName evidence="4">GCN5-related N-acetyltransferase</fullName>
    </submittedName>
</protein>
<organism evidence="4 5">
    <name type="scientific">Asticcacaulis excentricus</name>
    <dbReference type="NCBI Taxonomy" id="78587"/>
    <lineage>
        <taxon>Bacteria</taxon>
        <taxon>Pseudomonadati</taxon>
        <taxon>Pseudomonadota</taxon>
        <taxon>Alphaproteobacteria</taxon>
        <taxon>Caulobacterales</taxon>
        <taxon>Caulobacteraceae</taxon>
        <taxon>Asticcacaulis</taxon>
    </lineage>
</organism>
<dbReference type="InterPro" id="IPR000182">
    <property type="entry name" value="GNAT_dom"/>
</dbReference>
<dbReference type="GO" id="GO:0016747">
    <property type="term" value="F:acyltransferase activity, transferring groups other than amino-acyl groups"/>
    <property type="evidence" value="ECO:0007669"/>
    <property type="project" value="InterPro"/>
</dbReference>
<evidence type="ECO:0000256" key="2">
    <source>
        <dbReference type="ARBA" id="ARBA00023315"/>
    </source>
</evidence>
<evidence type="ECO:0000256" key="1">
    <source>
        <dbReference type="ARBA" id="ARBA00022679"/>
    </source>
</evidence>
<reference evidence="5" key="1">
    <citation type="journal article" date="2017" name="Biotechnol. Biofuels">
        <title>Evaluation of environmental bacterial communities as a factor affecting the growth of duckweed Lemna minor.</title>
        <authorList>
            <person name="Ishizawa H."/>
            <person name="Kuroda M."/>
            <person name="Morikawa M."/>
            <person name="Ike M."/>
        </authorList>
    </citation>
    <scope>NUCLEOTIDE SEQUENCE [LARGE SCALE GENOMIC DNA]</scope>
    <source>
        <strain evidence="5">M6</strain>
    </source>
</reference>
<proteinExistence type="predicted"/>
<dbReference type="PROSITE" id="PS51186">
    <property type="entry name" value="GNAT"/>
    <property type="match status" value="1"/>
</dbReference>
<dbReference type="InterPro" id="IPR016181">
    <property type="entry name" value="Acyl_CoA_acyltransferase"/>
</dbReference>
<sequence length="160" mass="17868">MTDIFAATLDDLPRVQALARDIWPECFAGILPPERIGPMVEAIYALDTLRDDVQVRGHRYWLAQVDGHDAGYVSAYPEGARLWLKKLYLRHTCRGKGTGKALIATVLKAFPDARELALYVNDGNAPAIAFYHAQGFEIEATVPVRMGPFDFTDHILRKAL</sequence>
<evidence type="ECO:0000313" key="4">
    <source>
        <dbReference type="EMBL" id="BBF80646.1"/>
    </source>
</evidence>
<dbReference type="InterPro" id="IPR050832">
    <property type="entry name" value="Bact_Acetyltransf"/>
</dbReference>
<dbReference type="PANTHER" id="PTHR43877">
    <property type="entry name" value="AMINOALKYLPHOSPHONATE N-ACETYLTRANSFERASE-RELATED-RELATED"/>
    <property type="match status" value="1"/>
</dbReference>
<gene>
    <name evidence="4" type="ORF">EM6_1231</name>
</gene>
<dbReference type="Pfam" id="PF00583">
    <property type="entry name" value="Acetyltransf_1"/>
    <property type="match status" value="1"/>
</dbReference>
<keyword evidence="2" id="KW-0012">Acyltransferase</keyword>
<dbReference type="OrthoDB" id="2135706at2"/>
<feature type="domain" description="N-acetyltransferase" evidence="3">
    <location>
        <begin position="2"/>
        <end position="160"/>
    </location>
</feature>
<dbReference type="RefSeq" id="WP_126421096.1">
    <property type="nucleotide sequence ID" value="NZ_AP018827.1"/>
</dbReference>
<keyword evidence="1 4" id="KW-0808">Transferase</keyword>
<dbReference type="CDD" id="cd04301">
    <property type="entry name" value="NAT_SF"/>
    <property type="match status" value="1"/>
</dbReference>
<dbReference type="Gene3D" id="3.40.630.30">
    <property type="match status" value="1"/>
</dbReference>
<dbReference type="AlphaFoldDB" id="A0A3G9G1Y1"/>
<reference evidence="5" key="2">
    <citation type="journal article" date="2017" name="Plant Physiol. Biochem.">
        <title>Differential oxidative and antioxidative response of duckweed Lemna minor toward plant growth promoting/inhibiting bacteria.</title>
        <authorList>
            <person name="Ishizawa H."/>
            <person name="Kuroda M."/>
            <person name="Morikawa M."/>
            <person name="Ike M."/>
        </authorList>
    </citation>
    <scope>NUCLEOTIDE SEQUENCE [LARGE SCALE GENOMIC DNA]</scope>
    <source>
        <strain evidence="5">M6</strain>
    </source>
</reference>